<evidence type="ECO:0000256" key="5">
    <source>
        <dbReference type="ARBA" id="ARBA00022842"/>
    </source>
</evidence>
<dbReference type="GO" id="GO:0000105">
    <property type="term" value="P:L-histidine biosynthetic process"/>
    <property type="evidence" value="ECO:0007669"/>
    <property type="project" value="TreeGrafter"/>
</dbReference>
<sequence>MSEFEQFALDLADASGSLIRKYFRADLNIEDKPDNSPVTVADRLAETVIREMINEKYPSHDILGEEYGFQNTGSRWKWVIDPIDGTRSFVSGMPIFGTLISLLENDVPHLGIIDMPILHERWFSASGEECFFYPSDADQKKVVCKVSGKKNIGQAILYSADPKMFNSSQKPLYDRVASQVKLPRFGGDCYSYGLLASGYIDLVIEADMKIYDLMALVPV</sequence>
<dbReference type="Pfam" id="PF00459">
    <property type="entry name" value="Inositol_P"/>
    <property type="match status" value="1"/>
</dbReference>
<dbReference type="GO" id="GO:0016791">
    <property type="term" value="F:phosphatase activity"/>
    <property type="evidence" value="ECO:0007669"/>
    <property type="project" value="UniProtKB-ARBA"/>
</dbReference>
<evidence type="ECO:0000256" key="4">
    <source>
        <dbReference type="ARBA" id="ARBA00022801"/>
    </source>
</evidence>
<organism evidence="6">
    <name type="scientific">marine metagenome</name>
    <dbReference type="NCBI Taxonomy" id="408172"/>
    <lineage>
        <taxon>unclassified sequences</taxon>
        <taxon>metagenomes</taxon>
        <taxon>ecological metagenomes</taxon>
    </lineage>
</organism>
<dbReference type="Gene3D" id="3.40.190.80">
    <property type="match status" value="1"/>
</dbReference>
<dbReference type="EMBL" id="UINC01010161">
    <property type="protein sequence ID" value="SVA45308.1"/>
    <property type="molecule type" value="Genomic_DNA"/>
</dbReference>
<evidence type="ECO:0000256" key="1">
    <source>
        <dbReference type="ARBA" id="ARBA00001946"/>
    </source>
</evidence>
<dbReference type="InterPro" id="IPR000760">
    <property type="entry name" value="Inositol_monophosphatase-like"/>
</dbReference>
<dbReference type="Gene3D" id="3.30.540.10">
    <property type="entry name" value="Fructose-1,6-Bisphosphatase, subunit A, domain 1"/>
    <property type="match status" value="1"/>
</dbReference>
<dbReference type="InterPro" id="IPR020583">
    <property type="entry name" value="Inositol_monoP_metal-BS"/>
</dbReference>
<evidence type="ECO:0000256" key="3">
    <source>
        <dbReference type="ARBA" id="ARBA00022723"/>
    </source>
</evidence>
<feature type="non-terminal residue" evidence="6">
    <location>
        <position position="219"/>
    </location>
</feature>
<comment type="cofactor">
    <cofactor evidence="1">
        <name>Mg(2+)</name>
        <dbReference type="ChEBI" id="CHEBI:18420"/>
    </cofactor>
</comment>
<comment type="similarity">
    <text evidence="2">Belongs to the inositol monophosphatase superfamily.</text>
</comment>
<accession>A0A381W000</accession>
<dbReference type="PANTHER" id="PTHR43200:SF6">
    <property type="entry name" value="3'(2'),5'-BISPHOSPHATE NUCLEOTIDASE"/>
    <property type="match status" value="1"/>
</dbReference>
<keyword evidence="3" id="KW-0479">Metal-binding</keyword>
<dbReference type="CDD" id="cd01641">
    <property type="entry name" value="Bacterial_IMPase_like_1"/>
    <property type="match status" value="1"/>
</dbReference>
<dbReference type="PROSITE" id="PS00629">
    <property type="entry name" value="IMP_1"/>
    <property type="match status" value="1"/>
</dbReference>
<dbReference type="InterPro" id="IPR051090">
    <property type="entry name" value="Inositol_monoP_superfamily"/>
</dbReference>
<proteinExistence type="inferred from homology"/>
<keyword evidence="5" id="KW-0460">Magnesium</keyword>
<evidence type="ECO:0008006" key="7">
    <source>
        <dbReference type="Google" id="ProtNLM"/>
    </source>
</evidence>
<name>A0A381W000_9ZZZZ</name>
<keyword evidence="4" id="KW-0378">Hydrolase</keyword>
<evidence type="ECO:0000313" key="6">
    <source>
        <dbReference type="EMBL" id="SVA45308.1"/>
    </source>
</evidence>
<protein>
    <recommendedName>
        <fullName evidence="7">Histidinol-phosphatase</fullName>
    </recommendedName>
</protein>
<dbReference type="FunFam" id="3.30.540.10:FF:000003">
    <property type="entry name" value="Inositol-1-monophosphatase"/>
    <property type="match status" value="1"/>
</dbReference>
<dbReference type="PANTHER" id="PTHR43200">
    <property type="entry name" value="PHOSPHATASE"/>
    <property type="match status" value="1"/>
</dbReference>
<gene>
    <name evidence="6" type="ORF">METZ01_LOCUS98162</name>
</gene>
<dbReference type="GO" id="GO:0046872">
    <property type="term" value="F:metal ion binding"/>
    <property type="evidence" value="ECO:0007669"/>
    <property type="project" value="UniProtKB-KW"/>
</dbReference>
<evidence type="ECO:0000256" key="2">
    <source>
        <dbReference type="ARBA" id="ARBA00009759"/>
    </source>
</evidence>
<dbReference type="SUPFAM" id="SSF56655">
    <property type="entry name" value="Carbohydrate phosphatase"/>
    <property type="match status" value="1"/>
</dbReference>
<dbReference type="AlphaFoldDB" id="A0A381W000"/>
<reference evidence="6" key="1">
    <citation type="submission" date="2018-05" db="EMBL/GenBank/DDBJ databases">
        <authorList>
            <person name="Lanie J.A."/>
            <person name="Ng W.-L."/>
            <person name="Kazmierczak K.M."/>
            <person name="Andrzejewski T.M."/>
            <person name="Davidsen T.M."/>
            <person name="Wayne K.J."/>
            <person name="Tettelin H."/>
            <person name="Glass J.I."/>
            <person name="Rusch D."/>
            <person name="Podicherti R."/>
            <person name="Tsui H.-C.T."/>
            <person name="Winkler M.E."/>
        </authorList>
    </citation>
    <scope>NUCLEOTIDE SEQUENCE</scope>
</reference>
<dbReference type="PRINTS" id="PR00377">
    <property type="entry name" value="IMPHPHTASES"/>
</dbReference>